<dbReference type="InterPro" id="IPR017900">
    <property type="entry name" value="4Fe4S_Fe_S_CS"/>
</dbReference>
<keyword evidence="4" id="KW-0479">Metal-binding</keyword>
<keyword evidence="9" id="KW-0411">Iron-sulfur</keyword>
<feature type="domain" description="4Fe-4S ferredoxin-type" evidence="11">
    <location>
        <begin position="37"/>
        <end position="66"/>
    </location>
</feature>
<dbReference type="GO" id="GO:0046872">
    <property type="term" value="F:metal ion binding"/>
    <property type="evidence" value="ECO:0007669"/>
    <property type="project" value="UniProtKB-KW"/>
</dbReference>
<dbReference type="PRINTS" id="PR00419">
    <property type="entry name" value="ADXRDTASE"/>
</dbReference>
<accession>A0A554RV99</accession>
<evidence type="ECO:0000256" key="7">
    <source>
        <dbReference type="ARBA" id="ARBA00023002"/>
    </source>
</evidence>
<evidence type="ECO:0000256" key="10">
    <source>
        <dbReference type="ARBA" id="ARBA00047776"/>
    </source>
</evidence>
<dbReference type="Pfam" id="PF07992">
    <property type="entry name" value="Pyr_redox_2"/>
    <property type="match status" value="1"/>
</dbReference>
<dbReference type="EC" id="1.18.1.2" evidence="2"/>
<dbReference type="InterPro" id="IPR055275">
    <property type="entry name" value="Ferredox_Rdtase"/>
</dbReference>
<dbReference type="Gene3D" id="3.30.70.20">
    <property type="match status" value="1"/>
</dbReference>
<evidence type="ECO:0000256" key="6">
    <source>
        <dbReference type="ARBA" id="ARBA00022857"/>
    </source>
</evidence>
<dbReference type="AlphaFoldDB" id="A0A554RV99"/>
<dbReference type="PANTHER" id="PTHR48467">
    <property type="entry name" value="GLUTAMATE SYNTHASE 1 [NADH], CHLOROPLASTIC-LIKE"/>
    <property type="match status" value="1"/>
</dbReference>
<keyword evidence="8" id="KW-0408">Iron</keyword>
<dbReference type="PROSITE" id="PS51379">
    <property type="entry name" value="4FE4S_FER_2"/>
    <property type="match status" value="2"/>
</dbReference>
<dbReference type="InterPro" id="IPR036188">
    <property type="entry name" value="FAD/NAD-bd_sf"/>
</dbReference>
<gene>
    <name evidence="12" type="ORF">FNM00_15305</name>
</gene>
<dbReference type="Gene3D" id="3.50.50.60">
    <property type="entry name" value="FAD/NAD(P)-binding domain"/>
    <property type="match status" value="1"/>
</dbReference>
<feature type="domain" description="4Fe-4S ferredoxin-type" evidence="11">
    <location>
        <begin position="1"/>
        <end position="29"/>
    </location>
</feature>
<dbReference type="InterPro" id="IPR023753">
    <property type="entry name" value="FAD/NAD-binding_dom"/>
</dbReference>
<keyword evidence="13" id="KW-1185">Reference proteome</keyword>
<evidence type="ECO:0000256" key="9">
    <source>
        <dbReference type="ARBA" id="ARBA00023014"/>
    </source>
</evidence>
<reference evidence="12 13" key="1">
    <citation type="submission" date="2019-07" db="EMBL/GenBank/DDBJ databases">
        <authorList>
            <person name="Zhao L.H."/>
        </authorList>
    </citation>
    <scope>NUCLEOTIDE SEQUENCE [LARGE SCALE GENOMIC DNA]</scope>
    <source>
        <strain evidence="12 13">Co35</strain>
    </source>
</reference>
<name>A0A554RV99_9ACTN</name>
<dbReference type="SUPFAM" id="SSF51971">
    <property type="entry name" value="Nucleotide-binding domain"/>
    <property type="match status" value="2"/>
</dbReference>
<proteinExistence type="predicted"/>
<dbReference type="InterPro" id="IPR017896">
    <property type="entry name" value="4Fe4S_Fe-S-bd"/>
</dbReference>
<dbReference type="RefSeq" id="WP_143914421.1">
    <property type="nucleotide sequence ID" value="NZ_VLNT01000016.1"/>
</dbReference>
<keyword evidence="5" id="KW-0274">FAD</keyword>
<organism evidence="12 13">
    <name type="scientific">Aeromicrobium piscarium</name>
    <dbReference type="NCBI Taxonomy" id="2590901"/>
    <lineage>
        <taxon>Bacteria</taxon>
        <taxon>Bacillati</taxon>
        <taxon>Actinomycetota</taxon>
        <taxon>Actinomycetes</taxon>
        <taxon>Propionibacteriales</taxon>
        <taxon>Nocardioidaceae</taxon>
        <taxon>Aeromicrobium</taxon>
    </lineage>
</organism>
<comment type="caution">
    <text evidence="12">The sequence shown here is derived from an EMBL/GenBank/DDBJ whole genome shotgun (WGS) entry which is preliminary data.</text>
</comment>
<evidence type="ECO:0000256" key="4">
    <source>
        <dbReference type="ARBA" id="ARBA00022723"/>
    </source>
</evidence>
<evidence type="ECO:0000256" key="2">
    <source>
        <dbReference type="ARBA" id="ARBA00013223"/>
    </source>
</evidence>
<dbReference type="PANTHER" id="PTHR48467:SF1">
    <property type="entry name" value="GLUTAMATE SYNTHASE 1 [NADH], CHLOROPLASTIC-LIKE"/>
    <property type="match status" value="1"/>
</dbReference>
<dbReference type="GO" id="GO:0004324">
    <property type="term" value="F:ferredoxin-NADP+ reductase activity"/>
    <property type="evidence" value="ECO:0007669"/>
    <property type="project" value="UniProtKB-EC"/>
</dbReference>
<dbReference type="Proteomes" id="UP000316988">
    <property type="component" value="Unassembled WGS sequence"/>
</dbReference>
<comment type="cofactor">
    <cofactor evidence="1">
        <name>FAD</name>
        <dbReference type="ChEBI" id="CHEBI:57692"/>
    </cofactor>
</comment>
<comment type="catalytic activity">
    <reaction evidence="10">
        <text>2 reduced [2Fe-2S]-[ferredoxin] + NADP(+) + H(+) = 2 oxidized [2Fe-2S]-[ferredoxin] + NADPH</text>
        <dbReference type="Rhea" id="RHEA:20125"/>
        <dbReference type="Rhea" id="RHEA-COMP:10000"/>
        <dbReference type="Rhea" id="RHEA-COMP:10001"/>
        <dbReference type="ChEBI" id="CHEBI:15378"/>
        <dbReference type="ChEBI" id="CHEBI:33737"/>
        <dbReference type="ChEBI" id="CHEBI:33738"/>
        <dbReference type="ChEBI" id="CHEBI:57783"/>
        <dbReference type="ChEBI" id="CHEBI:58349"/>
        <dbReference type="EC" id="1.18.1.2"/>
    </reaction>
</comment>
<evidence type="ECO:0000256" key="8">
    <source>
        <dbReference type="ARBA" id="ARBA00023004"/>
    </source>
</evidence>
<dbReference type="PROSITE" id="PS00198">
    <property type="entry name" value="4FE4S_FER_1"/>
    <property type="match status" value="1"/>
</dbReference>
<keyword evidence="7" id="KW-0560">Oxidoreductase</keyword>
<dbReference type="OrthoDB" id="289202at2"/>
<dbReference type="SUPFAM" id="SSF54862">
    <property type="entry name" value="4Fe-4S ferredoxins"/>
    <property type="match status" value="1"/>
</dbReference>
<dbReference type="GO" id="GO:0051536">
    <property type="term" value="F:iron-sulfur cluster binding"/>
    <property type="evidence" value="ECO:0007669"/>
    <property type="project" value="UniProtKB-KW"/>
</dbReference>
<evidence type="ECO:0000313" key="13">
    <source>
        <dbReference type="Proteomes" id="UP000316988"/>
    </source>
</evidence>
<protein>
    <recommendedName>
        <fullName evidence="2">ferredoxin--NADP(+) reductase</fullName>
        <ecNumber evidence="2">1.18.1.2</ecNumber>
    </recommendedName>
</protein>
<evidence type="ECO:0000259" key="11">
    <source>
        <dbReference type="PROSITE" id="PS51379"/>
    </source>
</evidence>
<keyword evidence="3" id="KW-0285">Flavoprotein</keyword>
<evidence type="ECO:0000256" key="5">
    <source>
        <dbReference type="ARBA" id="ARBA00022827"/>
    </source>
</evidence>
<dbReference type="Gene3D" id="3.40.50.720">
    <property type="entry name" value="NAD(P)-binding Rossmann-like Domain"/>
    <property type="match status" value="1"/>
</dbReference>
<evidence type="ECO:0000256" key="1">
    <source>
        <dbReference type="ARBA" id="ARBA00001974"/>
    </source>
</evidence>
<sequence>MPHVVTRSCCGDASCVYACPVNCIHPTPDEPGFATAEMLYIDPASCVDCGACVSACPVGAIKHHTKLTDAELPFLEINRLFHADPAPRPTQAPTPVHEPLRTGGATLRVAVVGAGPAGLYAADELLKHDAVEVTVIDRLPTPHGLVRAGVAPDHPDTKAVAKLFAKIEEQPGFSYALGVEVGTDVTHEALLRHCDAIVYATGASADARLGIPGEELPGSHPATSFVGWINGHPEHAGAEVSLPDRVVIVGNGNVALDIARLLATDPGRLAPTDISDRALSALRASRVREIDIVARRGVAQAACTLPELTSLAQREDLVVAVEGDLHLDDETERARRGGLLDPLVEHKIAAFERLAARPDPGDDRPRIVFRFGLTPLELQGVGQVERIVLSENSVRHIDGRVTAEPTGEQLSIETSLVLRSVGYRGVRLADLPFDPVSGTVPHEAGRVRHDDAVARRTYVTGWIKRGPSGYIGTNKTDAQETVASLVADVNAGRVQVGGSSRERLTAFLTRTIPGVVDLRTWRAIERFERARGAAVQRSRRKIAEPELIAAVAERVGRVAEMRSRRPVR</sequence>
<evidence type="ECO:0000313" key="12">
    <source>
        <dbReference type="EMBL" id="TSD58018.1"/>
    </source>
</evidence>
<keyword evidence="6" id="KW-0521">NADP</keyword>
<dbReference type="Pfam" id="PF00037">
    <property type="entry name" value="Fer4"/>
    <property type="match status" value="1"/>
</dbReference>
<evidence type="ECO:0000256" key="3">
    <source>
        <dbReference type="ARBA" id="ARBA00022630"/>
    </source>
</evidence>
<dbReference type="EMBL" id="VLNT01000016">
    <property type="protein sequence ID" value="TSD58018.1"/>
    <property type="molecule type" value="Genomic_DNA"/>
</dbReference>